<feature type="region of interest" description="Disordered" evidence="3">
    <location>
        <begin position="306"/>
        <end position="354"/>
    </location>
</feature>
<accession>A0ABN6YFY7</accession>
<dbReference type="PANTHER" id="PTHR21089:SF1">
    <property type="entry name" value="BIFUNCTIONAL 3-DEHYDROQUINATE DEHYDRATASE_SHIKIMATE DEHYDROGENASE, CHLOROPLASTIC"/>
    <property type="match status" value="1"/>
</dbReference>
<dbReference type="SUPFAM" id="SSF51735">
    <property type="entry name" value="NAD(P)-binding Rossmann-fold domains"/>
    <property type="match status" value="1"/>
</dbReference>
<dbReference type="CDD" id="cd01065">
    <property type="entry name" value="NAD_bind_Shikimate_DH"/>
    <property type="match status" value="1"/>
</dbReference>
<evidence type="ECO:0000256" key="3">
    <source>
        <dbReference type="SAM" id="MobiDB-lite"/>
    </source>
</evidence>
<gene>
    <name evidence="5" type="ORF">GCM10025870_33820</name>
</gene>
<dbReference type="SUPFAM" id="SSF53223">
    <property type="entry name" value="Aminoacid dehydrogenase-like, N-terminal domain"/>
    <property type="match status" value="1"/>
</dbReference>
<proteinExistence type="predicted"/>
<evidence type="ECO:0000256" key="1">
    <source>
        <dbReference type="ARBA" id="ARBA00004871"/>
    </source>
</evidence>
<dbReference type="InterPro" id="IPR013708">
    <property type="entry name" value="Shikimate_DH-bd_N"/>
</dbReference>
<dbReference type="Gene3D" id="3.40.50.720">
    <property type="entry name" value="NAD(P)-binding Rossmann-like Domain"/>
    <property type="match status" value="1"/>
</dbReference>
<keyword evidence="6" id="KW-1185">Reference proteome</keyword>
<name>A0ABN6YFY7_9MICO</name>
<dbReference type="InterPro" id="IPR046346">
    <property type="entry name" value="Aminoacid_DH-like_N_sf"/>
</dbReference>
<keyword evidence="2" id="KW-0028">Amino-acid biosynthesis</keyword>
<dbReference type="Gene3D" id="3.40.50.10860">
    <property type="entry name" value="Leucine Dehydrogenase, chain A, domain 1"/>
    <property type="match status" value="1"/>
</dbReference>
<feature type="compositionally biased region" description="Low complexity" evidence="3">
    <location>
        <begin position="344"/>
        <end position="354"/>
    </location>
</feature>
<dbReference type="EMBL" id="AP027734">
    <property type="protein sequence ID" value="BDZ56309.1"/>
    <property type="molecule type" value="Genomic_DNA"/>
</dbReference>
<dbReference type="Proteomes" id="UP001321477">
    <property type="component" value="Chromosome"/>
</dbReference>
<keyword evidence="2" id="KW-0057">Aromatic amino acid biosynthesis</keyword>
<feature type="compositionally biased region" description="Low complexity" evidence="3">
    <location>
        <begin position="320"/>
        <end position="335"/>
    </location>
</feature>
<protein>
    <recommendedName>
        <fullName evidence="4">Shikimate dehydrogenase substrate binding N-terminal domain-containing protein</fullName>
    </recommendedName>
</protein>
<dbReference type="PANTHER" id="PTHR21089">
    <property type="entry name" value="SHIKIMATE DEHYDROGENASE"/>
    <property type="match status" value="1"/>
</dbReference>
<organism evidence="5 6">
    <name type="scientific">Agromyces marinus</name>
    <dbReference type="NCBI Taxonomy" id="1389020"/>
    <lineage>
        <taxon>Bacteria</taxon>
        <taxon>Bacillati</taxon>
        <taxon>Actinomycetota</taxon>
        <taxon>Actinomycetes</taxon>
        <taxon>Micrococcales</taxon>
        <taxon>Microbacteriaceae</taxon>
        <taxon>Agromyces</taxon>
    </lineage>
</organism>
<dbReference type="InterPro" id="IPR022893">
    <property type="entry name" value="Shikimate_DH_fam"/>
</dbReference>
<feature type="domain" description="Shikimate dehydrogenase substrate binding N-terminal" evidence="4">
    <location>
        <begin position="25"/>
        <end position="110"/>
    </location>
</feature>
<reference evidence="6" key="1">
    <citation type="journal article" date="2019" name="Int. J. Syst. Evol. Microbiol.">
        <title>The Global Catalogue of Microorganisms (GCM) 10K type strain sequencing project: providing services to taxonomists for standard genome sequencing and annotation.</title>
        <authorList>
            <consortium name="The Broad Institute Genomics Platform"/>
            <consortium name="The Broad Institute Genome Sequencing Center for Infectious Disease"/>
            <person name="Wu L."/>
            <person name="Ma J."/>
        </authorList>
    </citation>
    <scope>NUCLEOTIDE SEQUENCE [LARGE SCALE GENOMIC DNA]</scope>
    <source>
        <strain evidence="6">NBRC 109019</strain>
    </source>
</reference>
<evidence type="ECO:0000313" key="6">
    <source>
        <dbReference type="Proteomes" id="UP001321477"/>
    </source>
</evidence>
<comment type="pathway">
    <text evidence="1">Metabolic intermediate biosynthesis; chorismate biosynthesis; chorismate from D-erythrose 4-phosphate and phosphoenolpyruvate: step 4/7.</text>
</comment>
<evidence type="ECO:0000313" key="5">
    <source>
        <dbReference type="EMBL" id="BDZ56309.1"/>
    </source>
</evidence>
<sequence length="354" mass="36042">MTMPGAEPNATAERRAGGPPVRLAVLGSPIAHSKSPALHRAAYARLGLDWRYDAIEVASGELGGFLDRVRVDPDAAWRGLSLTMPLKQEVLGRLDHVDRLAALTGAANTVRLTADGALHGFNTDVEGIVRALGEEGIDRIHRGVLVGGGATAGSAIVAMAELGAAEVDVHVREPARAAAVADLGSRIGLVVRVRTIAELADAASAPLVISTVPGGADLGVAPSAALVRDALLFDVAYDPWPTALGAGWSAAGGRAVHGLGMLLHQALLQVRIFVAGDPFAPLPDEGACSASCAEASERAVGGWWSCSDGSPPGNRTVPNSSRSSKASPQASPSRSTTSVPIWRAGSSATAAAPA</sequence>
<dbReference type="Pfam" id="PF08501">
    <property type="entry name" value="Shikimate_dh_N"/>
    <property type="match status" value="1"/>
</dbReference>
<dbReference type="NCBIfam" id="NF001311">
    <property type="entry name" value="PRK00258.1-3"/>
    <property type="match status" value="1"/>
</dbReference>
<evidence type="ECO:0000259" key="4">
    <source>
        <dbReference type="Pfam" id="PF08501"/>
    </source>
</evidence>
<dbReference type="RefSeq" id="WP_286329242.1">
    <property type="nucleotide sequence ID" value="NZ_AP027734.1"/>
</dbReference>
<evidence type="ECO:0000256" key="2">
    <source>
        <dbReference type="ARBA" id="ARBA00023141"/>
    </source>
</evidence>
<dbReference type="InterPro" id="IPR036291">
    <property type="entry name" value="NAD(P)-bd_dom_sf"/>
</dbReference>